<feature type="chain" id="PRO_5040135448" evidence="1">
    <location>
        <begin position="26"/>
        <end position="384"/>
    </location>
</feature>
<organism evidence="3 4">
    <name type="scientific">Dendryphion nanum</name>
    <dbReference type="NCBI Taxonomy" id="256645"/>
    <lineage>
        <taxon>Eukaryota</taxon>
        <taxon>Fungi</taxon>
        <taxon>Dikarya</taxon>
        <taxon>Ascomycota</taxon>
        <taxon>Pezizomycotina</taxon>
        <taxon>Dothideomycetes</taxon>
        <taxon>Pleosporomycetidae</taxon>
        <taxon>Pleosporales</taxon>
        <taxon>Torulaceae</taxon>
        <taxon>Dendryphion</taxon>
    </lineage>
</organism>
<sequence length="384" mass="42413">MYRSLRDAVGAMPWLIIAMSSLANAACECGYSLNATTDPKFAVFTDLIENDFLHTTTENITQVGWRPQLYNVSAKDARGPYGKDFQVTNVETNPLKDKFSWAGEAENGGDAGLRLWVRGDHSHGYVEGAELASVRNDQLFGSFRIGMKLANAASGTCGAFFWFHNNSQEIDMEFLSKQFNNSQGAVNLVLQTPASLAHGYDASGTDEFRVAPLPFRPDEKFHEYRFDWTPEKVSFYVDGQWLYDMTENIPREGGRMFLNHWSNGDPLWSAGPPSADTAMTVSYVKAYFNSTDESQKQAYTKRCSSFNATAVCPIPNQTVAPDGSGPEGNKTARTYFFTQDGGKAPGQQIFQTNNNPHSGVASLSTSLFTYVPLFVALASWAFAL</sequence>
<accession>A0A9P9J1N2</accession>
<gene>
    <name evidence="3" type="ORF">B0J11DRAFT_588475</name>
</gene>
<dbReference type="CDD" id="cd00413">
    <property type="entry name" value="Glyco_hydrolase_16"/>
    <property type="match status" value="1"/>
</dbReference>
<evidence type="ECO:0000256" key="1">
    <source>
        <dbReference type="SAM" id="SignalP"/>
    </source>
</evidence>
<dbReference type="EMBL" id="JAGMWT010000001">
    <property type="protein sequence ID" value="KAH7138875.1"/>
    <property type="molecule type" value="Genomic_DNA"/>
</dbReference>
<evidence type="ECO:0000259" key="2">
    <source>
        <dbReference type="PROSITE" id="PS51762"/>
    </source>
</evidence>
<dbReference type="Gene3D" id="2.60.120.200">
    <property type="match status" value="1"/>
</dbReference>
<dbReference type="PANTHER" id="PTHR38121:SF5">
    <property type="entry name" value="GH16 DOMAIN-CONTAINING PROTEIN"/>
    <property type="match status" value="1"/>
</dbReference>
<protein>
    <submittedName>
        <fullName evidence="3">Concanavalin A-like lectin/glucanase domain-containing protein</fullName>
    </submittedName>
</protein>
<feature type="signal peptide" evidence="1">
    <location>
        <begin position="1"/>
        <end position="25"/>
    </location>
</feature>
<name>A0A9P9J1N2_9PLEO</name>
<comment type="caution">
    <text evidence="3">The sequence shown here is derived from an EMBL/GenBank/DDBJ whole genome shotgun (WGS) entry which is preliminary data.</text>
</comment>
<dbReference type="Pfam" id="PF00722">
    <property type="entry name" value="Glyco_hydro_16"/>
    <property type="match status" value="1"/>
</dbReference>
<reference evidence="3" key="1">
    <citation type="journal article" date="2021" name="Nat. Commun.">
        <title>Genetic determinants of endophytism in the Arabidopsis root mycobiome.</title>
        <authorList>
            <person name="Mesny F."/>
            <person name="Miyauchi S."/>
            <person name="Thiergart T."/>
            <person name="Pickel B."/>
            <person name="Atanasova L."/>
            <person name="Karlsson M."/>
            <person name="Huettel B."/>
            <person name="Barry K.W."/>
            <person name="Haridas S."/>
            <person name="Chen C."/>
            <person name="Bauer D."/>
            <person name="Andreopoulos W."/>
            <person name="Pangilinan J."/>
            <person name="LaButti K."/>
            <person name="Riley R."/>
            <person name="Lipzen A."/>
            <person name="Clum A."/>
            <person name="Drula E."/>
            <person name="Henrissat B."/>
            <person name="Kohler A."/>
            <person name="Grigoriev I.V."/>
            <person name="Martin F.M."/>
            <person name="Hacquard S."/>
        </authorList>
    </citation>
    <scope>NUCLEOTIDE SEQUENCE</scope>
    <source>
        <strain evidence="3">MPI-CAGE-CH-0243</strain>
    </source>
</reference>
<dbReference type="PANTHER" id="PTHR38121">
    <property type="entry name" value="GH16 DOMAIN-CONTAINING PROTEIN"/>
    <property type="match status" value="1"/>
</dbReference>
<dbReference type="GO" id="GO:0004553">
    <property type="term" value="F:hydrolase activity, hydrolyzing O-glycosyl compounds"/>
    <property type="evidence" value="ECO:0007669"/>
    <property type="project" value="InterPro"/>
</dbReference>
<dbReference type="Proteomes" id="UP000700596">
    <property type="component" value="Unassembled WGS sequence"/>
</dbReference>
<dbReference type="GO" id="GO:0005975">
    <property type="term" value="P:carbohydrate metabolic process"/>
    <property type="evidence" value="ECO:0007669"/>
    <property type="project" value="InterPro"/>
</dbReference>
<evidence type="ECO:0000313" key="4">
    <source>
        <dbReference type="Proteomes" id="UP000700596"/>
    </source>
</evidence>
<dbReference type="AlphaFoldDB" id="A0A9P9J1N2"/>
<dbReference type="PROSITE" id="PS51762">
    <property type="entry name" value="GH16_2"/>
    <property type="match status" value="1"/>
</dbReference>
<evidence type="ECO:0000313" key="3">
    <source>
        <dbReference type="EMBL" id="KAH7138875.1"/>
    </source>
</evidence>
<feature type="domain" description="GH16" evidence="2">
    <location>
        <begin position="50"/>
        <end position="292"/>
    </location>
</feature>
<dbReference type="InterPro" id="IPR013320">
    <property type="entry name" value="ConA-like_dom_sf"/>
</dbReference>
<dbReference type="OrthoDB" id="25131at2759"/>
<dbReference type="SUPFAM" id="SSF49899">
    <property type="entry name" value="Concanavalin A-like lectins/glucanases"/>
    <property type="match status" value="1"/>
</dbReference>
<proteinExistence type="predicted"/>
<dbReference type="InterPro" id="IPR000757">
    <property type="entry name" value="Beta-glucanase-like"/>
</dbReference>
<keyword evidence="1" id="KW-0732">Signal</keyword>
<keyword evidence="4" id="KW-1185">Reference proteome</keyword>